<comment type="cofactor">
    <cofactor evidence="1 9">
        <name>thiamine diphosphate</name>
        <dbReference type="ChEBI" id="CHEBI:58937"/>
    </cofactor>
</comment>
<feature type="binding site" evidence="10">
    <location>
        <position position="261"/>
    </location>
    <ligand>
        <name>Mg(2+)</name>
        <dbReference type="ChEBI" id="CHEBI:18420"/>
    </ligand>
</feature>
<dbReference type="InterPro" id="IPR009014">
    <property type="entry name" value="Transketo_C/PFOR_II"/>
</dbReference>
<comment type="catalytic activity">
    <reaction evidence="8 9">
        <text>N(6)-[(R)-lipoyl]-L-lysyl-[protein] + pyruvate + H(+) = N(6)-[(R)-S(8)-acetyldihydrolipoyl]-L-lysyl-[protein] + CO2</text>
        <dbReference type="Rhea" id="RHEA:19189"/>
        <dbReference type="Rhea" id="RHEA-COMP:10474"/>
        <dbReference type="Rhea" id="RHEA-COMP:10478"/>
        <dbReference type="ChEBI" id="CHEBI:15361"/>
        <dbReference type="ChEBI" id="CHEBI:15378"/>
        <dbReference type="ChEBI" id="CHEBI:16526"/>
        <dbReference type="ChEBI" id="CHEBI:83099"/>
        <dbReference type="ChEBI" id="CHEBI:83111"/>
        <dbReference type="EC" id="1.2.4.1"/>
    </reaction>
</comment>
<dbReference type="NCBIfam" id="TIGR00759">
    <property type="entry name" value="aceE"/>
    <property type="match status" value="1"/>
</dbReference>
<evidence type="ECO:0000256" key="3">
    <source>
        <dbReference type="ARBA" id="ARBA00012281"/>
    </source>
</evidence>
<organism evidence="14 15">
    <name type="scientific">Piscirickettsia salmonis</name>
    <dbReference type="NCBI Taxonomy" id="1238"/>
    <lineage>
        <taxon>Bacteria</taxon>
        <taxon>Pseudomonadati</taxon>
        <taxon>Pseudomonadota</taxon>
        <taxon>Gammaproteobacteria</taxon>
        <taxon>Thiotrichales</taxon>
        <taxon>Piscirickettsiaceae</taxon>
        <taxon>Piscirickettsia</taxon>
    </lineage>
</organism>
<dbReference type="GO" id="GO:0046872">
    <property type="term" value="F:metal ion binding"/>
    <property type="evidence" value="ECO:0007669"/>
    <property type="project" value="UniProtKB-KW"/>
</dbReference>
<keyword evidence="10" id="KW-0479">Metal-binding</keyword>
<dbReference type="PANTHER" id="PTHR43825:SF3">
    <property type="entry name" value="PYRUVATE DEHYDROGENASE E1 COMPONENT"/>
    <property type="match status" value="1"/>
</dbReference>
<dbReference type="Proteomes" id="UP000422232">
    <property type="component" value="Chromosome"/>
</dbReference>
<dbReference type="PANTHER" id="PTHR43825">
    <property type="entry name" value="PYRUVATE DEHYDROGENASE E1 COMPONENT"/>
    <property type="match status" value="1"/>
</dbReference>
<feature type="domain" description="Pyruvate dehydrogenase E1 component middle" evidence="12">
    <location>
        <begin position="487"/>
        <end position="699"/>
    </location>
</feature>
<feature type="domain" description="Transketolase-like C-terminal" evidence="13">
    <location>
        <begin position="713"/>
        <end position="849"/>
    </location>
</feature>
<evidence type="ECO:0000256" key="1">
    <source>
        <dbReference type="ARBA" id="ARBA00001964"/>
    </source>
</evidence>
<dbReference type="InterPro" id="IPR051157">
    <property type="entry name" value="PDH/Transketolase"/>
</dbReference>
<evidence type="ECO:0000256" key="4">
    <source>
        <dbReference type="ARBA" id="ARBA00017172"/>
    </source>
</evidence>
<keyword evidence="5 9" id="KW-0560">Oxidoreductase</keyword>
<evidence type="ECO:0000256" key="9">
    <source>
        <dbReference type="PIRNR" id="PIRNR000156"/>
    </source>
</evidence>
<keyword evidence="7 9" id="KW-0670">Pyruvate</keyword>
<dbReference type="InterPro" id="IPR055152">
    <property type="entry name" value="Transketolase-like_C_2"/>
</dbReference>
<dbReference type="Pfam" id="PF17831">
    <property type="entry name" value="PDH_E1_M"/>
    <property type="match status" value="1"/>
</dbReference>
<evidence type="ECO:0000256" key="8">
    <source>
        <dbReference type="ARBA" id="ARBA00051231"/>
    </source>
</evidence>
<name>A0A9Q6LQ14_PISSA</name>
<sequence>MVMSSIHDIDPQETSEWLDSINSVAKADGSERVGFLLNKVKERARELGVNVGSEQITTPYVNTIPVEAEVMIPADKKLEARLEALVRWNAAAMIVHANRQDSTLGGHIGSYASSSTLYEVGFNHFFSGPDAEQGSDYVYFQGHIAPGIYARSYLEGRLTEEQIRNFRQETMGKGLSSYPHPWLQPTYWQFPTVSMGLGPLSAIYQARFAKYLHNREIIKTDQRHIWCYCGDGEMDEPESLGAISLAGREKLDNLIFVINCNLQRLDGPVRGNSSIVQELEGVFRGAGWNVIKVLWSTDWDELFAKDHSGKLMQRMSEVCDGEYQAYKAKGGAYLRENFFGKYPELVELVKDKSDDELAALRRGGHDTQKVFNAYKQATETKDKPSVILAKTVKGYGMGDAGEALNIAHNLKKMTSEELYTFRDRFNIPVSDENVENVDLFHPGEGSEEIQYLKSRRATLGGPLPSRHDKALMLEIPKAVDFAKRLMKDSGEREASTTTAFVQILSTLAKDKKIGKRIVPIVPDESRTFGMEGLFRQLGIYAHEGQKYVPEDKDQIMFYKEAKNGQILQEGINEAGAFCSWLAAATSYSSNKEPMIPFYIYYSMFGFQRVGDLSWLAGDMRARGFLVGGTSGRTTLNGEGLQHEDGHSHIMAGTIPNCVTYDPTYAYELAVIVEEGMRRMYERDESVFYYITTMNENYTHRGYDESMHEGIIKGLYSLIKPKKAKKLHVQLLGSGSILREVEAAAALLDQDFGVSAEVWSMTSANELHREGLDVARWNLLHPEEPACPSYLEQCLGNTKGPIIASTDYMKLYTEQLREHMPKDRRFIALGTDGFGRSDSRAALRRHFEVDRHYVAVAALKALADQGDIAASRVSEAIKKYNIDVNRVHPLQA</sequence>
<keyword evidence="6 9" id="KW-0786">Thiamine pyrophosphate</keyword>
<dbReference type="InterPro" id="IPR004660">
    <property type="entry name" value="PDH_E1"/>
</dbReference>
<evidence type="ECO:0000313" key="15">
    <source>
        <dbReference type="Proteomes" id="UP000422232"/>
    </source>
</evidence>
<dbReference type="InterPro" id="IPR041621">
    <property type="entry name" value="PDH_E1_M"/>
</dbReference>
<evidence type="ECO:0000256" key="6">
    <source>
        <dbReference type="ARBA" id="ARBA00023052"/>
    </source>
</evidence>
<comment type="function">
    <text evidence="2 9">Component of the pyruvate dehydrogenase (PDH) complex, that catalyzes the overall conversion of pyruvate to acetyl-CoA and CO(2).</text>
</comment>
<dbReference type="SUPFAM" id="SSF52922">
    <property type="entry name" value="TK C-terminal domain-like"/>
    <property type="match status" value="1"/>
</dbReference>
<keyword evidence="15" id="KW-1185">Reference proteome</keyword>
<reference evidence="14 15" key="1">
    <citation type="submission" date="2019-04" db="EMBL/GenBank/DDBJ databases">
        <title>Complete genome sequencing of Piscirickettsia salmonis strain Psal-009.</title>
        <authorList>
            <person name="Schober I."/>
            <person name="Bunk B."/>
            <person name="Sproer C."/>
            <person name="Carril G.P."/>
            <person name="Riedel T."/>
            <person name="Flores-Herrera P.A."/>
            <person name="Nourdin-Galindo G."/>
            <person name="Marshall S.H."/>
            <person name="Overmann J."/>
        </authorList>
    </citation>
    <scope>NUCLEOTIDE SEQUENCE [LARGE SCALE GENOMIC DNA]</scope>
    <source>
        <strain evidence="14 15">Psal-009</strain>
    </source>
</reference>
<dbReference type="SUPFAM" id="SSF52518">
    <property type="entry name" value="Thiamin diphosphate-binding fold (THDP-binding)"/>
    <property type="match status" value="2"/>
</dbReference>
<evidence type="ECO:0000259" key="12">
    <source>
        <dbReference type="Pfam" id="PF17831"/>
    </source>
</evidence>
<comment type="cofactor">
    <cofactor evidence="10">
        <name>Mg(2+)</name>
        <dbReference type="ChEBI" id="CHEBI:18420"/>
    </cofactor>
</comment>
<dbReference type="FunFam" id="3.40.50.970:FF:000011">
    <property type="entry name" value="Pyruvate dehydrogenase E1 component"/>
    <property type="match status" value="1"/>
</dbReference>
<gene>
    <name evidence="14" type="primary">aceE</name>
    <name evidence="14" type="ORF">Psal009_00209</name>
</gene>
<dbReference type="InterPro" id="IPR005474">
    <property type="entry name" value="Transketolase_N"/>
</dbReference>
<evidence type="ECO:0000259" key="11">
    <source>
        <dbReference type="Pfam" id="PF00456"/>
    </source>
</evidence>
<dbReference type="InterPro" id="IPR029061">
    <property type="entry name" value="THDP-binding"/>
</dbReference>
<dbReference type="Pfam" id="PF00456">
    <property type="entry name" value="Transketolase_N"/>
    <property type="match status" value="1"/>
</dbReference>
<dbReference type="Pfam" id="PF22613">
    <property type="entry name" value="Transketolase_C_1"/>
    <property type="match status" value="1"/>
</dbReference>
<feature type="binding site" evidence="10">
    <location>
        <position position="231"/>
    </location>
    <ligand>
        <name>Mg(2+)</name>
        <dbReference type="ChEBI" id="CHEBI:18420"/>
    </ligand>
</feature>
<dbReference type="Gene3D" id="3.40.50.970">
    <property type="match status" value="2"/>
</dbReference>
<dbReference type="EMBL" id="CP038908">
    <property type="protein sequence ID" value="QGO04349.1"/>
    <property type="molecule type" value="Genomic_DNA"/>
</dbReference>
<dbReference type="AlphaFoldDB" id="A0A9Q6LQ14"/>
<proteinExistence type="predicted"/>
<accession>A0A9Q6LQ14</accession>
<keyword evidence="10" id="KW-0460">Magnesium</keyword>
<feature type="binding site" evidence="10">
    <location>
        <position position="263"/>
    </location>
    <ligand>
        <name>Mg(2+)</name>
        <dbReference type="ChEBI" id="CHEBI:18420"/>
    </ligand>
</feature>
<dbReference type="EC" id="1.2.4.1" evidence="3 9"/>
<feature type="domain" description="Transketolase N-terminal" evidence="11">
    <location>
        <begin position="105"/>
        <end position="301"/>
    </location>
</feature>
<dbReference type="GO" id="GO:0004739">
    <property type="term" value="F:pyruvate dehydrogenase (acetyl-transferring) activity"/>
    <property type="evidence" value="ECO:0007669"/>
    <property type="project" value="UniProtKB-EC"/>
</dbReference>
<evidence type="ECO:0000256" key="2">
    <source>
        <dbReference type="ARBA" id="ARBA00003157"/>
    </source>
</evidence>
<dbReference type="InterPro" id="IPR035807">
    <property type="entry name" value="PDC_E1_N"/>
</dbReference>
<dbReference type="PIRSF" id="PIRSF000156">
    <property type="entry name" value="Pyruvate_dh_E1"/>
    <property type="match status" value="1"/>
</dbReference>
<dbReference type="CDD" id="cd02017">
    <property type="entry name" value="TPP_E1_EcPDC_like"/>
    <property type="match status" value="1"/>
</dbReference>
<evidence type="ECO:0000256" key="7">
    <source>
        <dbReference type="ARBA" id="ARBA00023317"/>
    </source>
</evidence>
<evidence type="ECO:0000259" key="13">
    <source>
        <dbReference type="Pfam" id="PF22613"/>
    </source>
</evidence>
<protein>
    <recommendedName>
        <fullName evidence="4 9">Pyruvate dehydrogenase E1 component</fullName>
        <ecNumber evidence="3 9">1.2.4.1</ecNumber>
    </recommendedName>
</protein>
<dbReference type="Gene3D" id="3.40.50.920">
    <property type="match status" value="1"/>
</dbReference>
<evidence type="ECO:0000313" key="14">
    <source>
        <dbReference type="EMBL" id="QGO04349.1"/>
    </source>
</evidence>
<evidence type="ECO:0000256" key="10">
    <source>
        <dbReference type="PIRSR" id="PIRSR000156-1"/>
    </source>
</evidence>
<evidence type="ECO:0000256" key="5">
    <source>
        <dbReference type="ARBA" id="ARBA00023002"/>
    </source>
</evidence>